<organism evidence="1 2">
    <name type="scientific">Anabaena azotica FACHB-119</name>
    <dbReference type="NCBI Taxonomy" id="947527"/>
    <lineage>
        <taxon>Bacteria</taxon>
        <taxon>Bacillati</taxon>
        <taxon>Cyanobacteriota</taxon>
        <taxon>Cyanophyceae</taxon>
        <taxon>Nostocales</taxon>
        <taxon>Nostocaceae</taxon>
        <taxon>Anabaena</taxon>
        <taxon>Anabaena azotica</taxon>
    </lineage>
</organism>
<keyword evidence="2" id="KW-1185">Reference proteome</keyword>
<comment type="caution">
    <text evidence="1">The sequence shown here is derived from an EMBL/GenBank/DDBJ whole genome shotgun (WGS) entry which is preliminary data.</text>
</comment>
<dbReference type="Proteomes" id="UP000661112">
    <property type="component" value="Unassembled WGS sequence"/>
</dbReference>
<proteinExistence type="predicted"/>
<reference evidence="1 2" key="1">
    <citation type="journal article" date="2020" name="ISME J.">
        <title>Comparative genomics reveals insights into cyanobacterial evolution and habitat adaptation.</title>
        <authorList>
            <person name="Chen M.Y."/>
            <person name="Teng W.K."/>
            <person name="Zhao L."/>
            <person name="Hu C.X."/>
            <person name="Zhou Y.K."/>
            <person name="Han B.P."/>
            <person name="Song L.R."/>
            <person name="Shu W.S."/>
        </authorList>
    </citation>
    <scope>NUCLEOTIDE SEQUENCE [LARGE SCALE GENOMIC DNA]</scope>
    <source>
        <strain evidence="1 2">FACHB-119</strain>
    </source>
</reference>
<protein>
    <submittedName>
        <fullName evidence="1">Uncharacterized protein</fullName>
    </submittedName>
</protein>
<dbReference type="EMBL" id="JACJSG010000003">
    <property type="protein sequence ID" value="MBD2499687.1"/>
    <property type="molecule type" value="Genomic_DNA"/>
</dbReference>
<evidence type="ECO:0000313" key="1">
    <source>
        <dbReference type="EMBL" id="MBD2499687.1"/>
    </source>
</evidence>
<evidence type="ECO:0000313" key="2">
    <source>
        <dbReference type="Proteomes" id="UP000661112"/>
    </source>
</evidence>
<accession>A0ABR8D043</accession>
<name>A0ABR8D043_9NOST</name>
<gene>
    <name evidence="1" type="ORF">H6G83_03470</name>
</gene>
<sequence>MTTFQFGEFSIQDQPLEIASITLNIPINILDFTSNKTIETEEITSHQQIRSIVSGMGLFSLHDDDWGIFIDCYNSNLSEIKAIADKIIDKYDGNISVFLEYQQFA</sequence>